<dbReference type="Proteomes" id="UP001610446">
    <property type="component" value="Unassembled WGS sequence"/>
</dbReference>
<sequence length="106" mass="12303">MVFQNISANGFLTANFRLKAHNVPDPATGTQIFKSMWLLEEGEEVTRDIPKPEHFHRLFISFGYATRRMPCLKIDKCVPCGVAEDRARVPSWRLYYRFQTTLDIPV</sequence>
<protein>
    <submittedName>
        <fullName evidence="1">Uncharacterized protein</fullName>
    </submittedName>
</protein>
<evidence type="ECO:0000313" key="1">
    <source>
        <dbReference type="EMBL" id="KAL2841254.1"/>
    </source>
</evidence>
<dbReference type="EMBL" id="JBFXLU010000111">
    <property type="protein sequence ID" value="KAL2841254.1"/>
    <property type="molecule type" value="Genomic_DNA"/>
</dbReference>
<comment type="caution">
    <text evidence="1">The sequence shown here is derived from an EMBL/GenBank/DDBJ whole genome shotgun (WGS) entry which is preliminary data.</text>
</comment>
<accession>A0ABR4JMI5</accession>
<name>A0ABR4JMI5_9EURO</name>
<evidence type="ECO:0000313" key="2">
    <source>
        <dbReference type="Proteomes" id="UP001610446"/>
    </source>
</evidence>
<proteinExistence type="predicted"/>
<gene>
    <name evidence="1" type="ORF">BJY01DRAFT_249603</name>
</gene>
<organism evidence="1 2">
    <name type="scientific">Aspergillus pseudoustus</name>
    <dbReference type="NCBI Taxonomy" id="1810923"/>
    <lineage>
        <taxon>Eukaryota</taxon>
        <taxon>Fungi</taxon>
        <taxon>Dikarya</taxon>
        <taxon>Ascomycota</taxon>
        <taxon>Pezizomycotina</taxon>
        <taxon>Eurotiomycetes</taxon>
        <taxon>Eurotiomycetidae</taxon>
        <taxon>Eurotiales</taxon>
        <taxon>Aspergillaceae</taxon>
        <taxon>Aspergillus</taxon>
        <taxon>Aspergillus subgen. Nidulantes</taxon>
    </lineage>
</organism>
<reference evidence="1 2" key="1">
    <citation type="submission" date="2024-07" db="EMBL/GenBank/DDBJ databases">
        <title>Section-level genome sequencing and comparative genomics of Aspergillus sections Usti and Cavernicolus.</title>
        <authorList>
            <consortium name="Lawrence Berkeley National Laboratory"/>
            <person name="Nybo J.L."/>
            <person name="Vesth T.C."/>
            <person name="Theobald S."/>
            <person name="Frisvad J.C."/>
            <person name="Larsen T.O."/>
            <person name="Kjaerboelling I."/>
            <person name="Rothschild-Mancinelli K."/>
            <person name="Lyhne E.K."/>
            <person name="Kogle M.E."/>
            <person name="Barry K."/>
            <person name="Clum A."/>
            <person name="Na H."/>
            <person name="Ledsgaard L."/>
            <person name="Lin J."/>
            <person name="Lipzen A."/>
            <person name="Kuo A."/>
            <person name="Riley R."/>
            <person name="Mondo S."/>
            <person name="Labutti K."/>
            <person name="Haridas S."/>
            <person name="Pangalinan J."/>
            <person name="Salamov A.A."/>
            <person name="Simmons B.A."/>
            <person name="Magnuson J.K."/>
            <person name="Chen J."/>
            <person name="Drula E."/>
            <person name="Henrissat B."/>
            <person name="Wiebenga A."/>
            <person name="Lubbers R.J."/>
            <person name="Gomes A.C."/>
            <person name="Makela M.R."/>
            <person name="Stajich J."/>
            <person name="Grigoriev I.V."/>
            <person name="Mortensen U.H."/>
            <person name="De Vries R.P."/>
            <person name="Baker S.E."/>
            <person name="Andersen M.R."/>
        </authorList>
    </citation>
    <scope>NUCLEOTIDE SEQUENCE [LARGE SCALE GENOMIC DNA]</scope>
    <source>
        <strain evidence="1 2">CBS 123904</strain>
    </source>
</reference>
<keyword evidence="2" id="KW-1185">Reference proteome</keyword>